<proteinExistence type="predicted"/>
<protein>
    <submittedName>
        <fullName evidence="2">Uncharacterized protein</fullName>
    </submittedName>
</protein>
<evidence type="ECO:0000313" key="2">
    <source>
        <dbReference type="EMBL" id="MBW91158.1"/>
    </source>
</evidence>
<dbReference type="EMBL" id="GGEC01010675">
    <property type="protein sequence ID" value="MBW91158.1"/>
    <property type="molecule type" value="Transcribed_RNA"/>
</dbReference>
<accession>A0A2P2JCG6</accession>
<reference evidence="2" key="1">
    <citation type="submission" date="2018-02" db="EMBL/GenBank/DDBJ databases">
        <title>Rhizophora mucronata_Transcriptome.</title>
        <authorList>
            <person name="Meera S.P."/>
            <person name="Sreeshan A."/>
            <person name="Augustine A."/>
        </authorList>
    </citation>
    <scope>NUCLEOTIDE SEQUENCE</scope>
    <source>
        <tissue evidence="2">Leaf</tissue>
    </source>
</reference>
<feature type="region of interest" description="Disordered" evidence="1">
    <location>
        <begin position="1"/>
        <end position="33"/>
    </location>
</feature>
<feature type="compositionally biased region" description="Basic residues" evidence="1">
    <location>
        <begin position="17"/>
        <end position="33"/>
    </location>
</feature>
<dbReference type="AlphaFoldDB" id="A0A2P2JCG6"/>
<sequence length="33" mass="3762">MPHHQTVSYGHGLITRRISKKGKKNSKKQKSNS</sequence>
<organism evidence="2">
    <name type="scientific">Rhizophora mucronata</name>
    <name type="common">Asiatic mangrove</name>
    <dbReference type="NCBI Taxonomy" id="61149"/>
    <lineage>
        <taxon>Eukaryota</taxon>
        <taxon>Viridiplantae</taxon>
        <taxon>Streptophyta</taxon>
        <taxon>Embryophyta</taxon>
        <taxon>Tracheophyta</taxon>
        <taxon>Spermatophyta</taxon>
        <taxon>Magnoliopsida</taxon>
        <taxon>eudicotyledons</taxon>
        <taxon>Gunneridae</taxon>
        <taxon>Pentapetalae</taxon>
        <taxon>rosids</taxon>
        <taxon>fabids</taxon>
        <taxon>Malpighiales</taxon>
        <taxon>Rhizophoraceae</taxon>
        <taxon>Rhizophora</taxon>
    </lineage>
</organism>
<evidence type="ECO:0000256" key="1">
    <source>
        <dbReference type="SAM" id="MobiDB-lite"/>
    </source>
</evidence>
<name>A0A2P2JCG6_RHIMU</name>